<organism evidence="1 2">
    <name type="scientific">Ditylenchus destructor</name>
    <dbReference type="NCBI Taxonomy" id="166010"/>
    <lineage>
        <taxon>Eukaryota</taxon>
        <taxon>Metazoa</taxon>
        <taxon>Ecdysozoa</taxon>
        <taxon>Nematoda</taxon>
        <taxon>Chromadorea</taxon>
        <taxon>Rhabditida</taxon>
        <taxon>Tylenchina</taxon>
        <taxon>Tylenchomorpha</taxon>
        <taxon>Sphaerularioidea</taxon>
        <taxon>Anguinidae</taxon>
        <taxon>Anguininae</taxon>
        <taxon>Ditylenchus</taxon>
    </lineage>
</organism>
<name>A0AAD4RBW0_9BILA</name>
<keyword evidence="2" id="KW-1185">Reference proteome</keyword>
<protein>
    <submittedName>
        <fullName evidence="1">Uncharacterized protein</fullName>
    </submittedName>
</protein>
<sequence>MVYTSFMQAKIVFAAILQIALFTIQRSLRDFLLSHEVKEREYLIAEDSRLDALRRRLISPYPCYSCLTRDGSVPYQTAMVTYKFDELVGEMSG</sequence>
<proteinExistence type="predicted"/>
<evidence type="ECO:0000313" key="2">
    <source>
        <dbReference type="Proteomes" id="UP001201812"/>
    </source>
</evidence>
<reference evidence="1" key="1">
    <citation type="submission" date="2022-01" db="EMBL/GenBank/DDBJ databases">
        <title>Genome Sequence Resource for Two Populations of Ditylenchus destructor, the Migratory Endoparasitic Phytonematode.</title>
        <authorList>
            <person name="Zhang H."/>
            <person name="Lin R."/>
            <person name="Xie B."/>
        </authorList>
    </citation>
    <scope>NUCLEOTIDE SEQUENCE</scope>
    <source>
        <strain evidence="1">BazhouSP</strain>
    </source>
</reference>
<evidence type="ECO:0000313" key="1">
    <source>
        <dbReference type="EMBL" id="KAI1725357.1"/>
    </source>
</evidence>
<comment type="caution">
    <text evidence="1">The sequence shown here is derived from an EMBL/GenBank/DDBJ whole genome shotgun (WGS) entry which is preliminary data.</text>
</comment>
<dbReference type="Proteomes" id="UP001201812">
    <property type="component" value="Unassembled WGS sequence"/>
</dbReference>
<accession>A0AAD4RBW0</accession>
<dbReference type="AlphaFoldDB" id="A0AAD4RBW0"/>
<dbReference type="EMBL" id="JAKKPZ010000002">
    <property type="protein sequence ID" value="KAI1725357.1"/>
    <property type="molecule type" value="Genomic_DNA"/>
</dbReference>
<gene>
    <name evidence="1" type="ORF">DdX_02013</name>
</gene>